<protein>
    <submittedName>
        <fullName evidence="10">Uncharacterized protein, isoform A</fullName>
    </submittedName>
</protein>
<dbReference type="InterPro" id="IPR052076">
    <property type="entry name" value="TRP_cation_channel"/>
</dbReference>
<dbReference type="Proteomes" id="UP000008792">
    <property type="component" value="Unassembled WGS sequence"/>
</dbReference>
<dbReference type="PROSITE" id="PS50088">
    <property type="entry name" value="ANK_REPEAT"/>
    <property type="match status" value="1"/>
</dbReference>
<dbReference type="HOGENOM" id="CLU_546636_0_0_1"/>
<organism evidence="10 11">
    <name type="scientific">Drosophila virilis</name>
    <name type="common">Fruit fly</name>
    <dbReference type="NCBI Taxonomy" id="7244"/>
    <lineage>
        <taxon>Eukaryota</taxon>
        <taxon>Metazoa</taxon>
        <taxon>Ecdysozoa</taxon>
        <taxon>Arthropoda</taxon>
        <taxon>Hexapoda</taxon>
        <taxon>Insecta</taxon>
        <taxon>Pterygota</taxon>
        <taxon>Neoptera</taxon>
        <taxon>Endopterygota</taxon>
        <taxon>Diptera</taxon>
        <taxon>Brachycera</taxon>
        <taxon>Muscomorpha</taxon>
        <taxon>Ephydroidea</taxon>
        <taxon>Drosophilidae</taxon>
        <taxon>Drosophila</taxon>
    </lineage>
</organism>
<accession>B4LCR8</accession>
<keyword evidence="9" id="KW-1133">Transmembrane helix</keyword>
<evidence type="ECO:0000313" key="11">
    <source>
        <dbReference type="Proteomes" id="UP000008792"/>
    </source>
</evidence>
<dbReference type="InterPro" id="IPR036770">
    <property type="entry name" value="Ankyrin_rpt-contain_sf"/>
</dbReference>
<dbReference type="OMA" id="IRTYITI"/>
<keyword evidence="4 7" id="KW-0040">ANK repeat</keyword>
<keyword evidence="9" id="KW-0472">Membrane</keyword>
<evidence type="ECO:0000313" key="10">
    <source>
        <dbReference type="EMBL" id="EDW70960.1"/>
    </source>
</evidence>
<dbReference type="GO" id="GO:0022857">
    <property type="term" value="F:transmembrane transporter activity"/>
    <property type="evidence" value="ECO:0007669"/>
    <property type="project" value="TreeGrafter"/>
</dbReference>
<feature type="coiled-coil region" evidence="8">
    <location>
        <begin position="222"/>
        <end position="249"/>
    </location>
</feature>
<name>B4LCR8_DROVI</name>
<evidence type="ECO:0000256" key="7">
    <source>
        <dbReference type="PROSITE-ProRule" id="PRU00023"/>
    </source>
</evidence>
<sequence>MDLQQQLGRALEQRDSRRFEEALSLGANPNERDGRGISIYEKSLSTAGCVEFIRLCLRSGCSVHYMNQQKQKAAINYAVDSTDSEHVKVLLEHQGVPVNHKYNDLTPLNALARNLSRENASQTRECMRELLKYGASPNIPDDNDMTPLHRILLNRQIEHQEKETMVNLFLNVVDIDIDSCCDGEVRQELQEQMPHLVLPPVRDGSRDLISGSVDNIREQLLREVHNDNVERCEQLLSRYQRNKLEFLEECIICRSHAVFDSLLQTDIDINEESKVYERTVVEIAIAYGNFYCLAKLLQHEKLRLSANLELLHQLIARLDERSEYNRCNYVECFKLILDSGQVNVNEADKIDRTPLHYAILYNNEFAIRALLQHGAYLGAKSMSKDIAIQGIGPELLENHFDECIKVNAMSRADKYFTIVLDYTNLKLPSDMRSNIEHYELESIVAMGASRKLRHLLNHPLIRTYITIMWQNISILFHFYFVASFIFNILAIANILLHFS</sequence>
<feature type="repeat" description="ANK" evidence="7">
    <location>
        <begin position="350"/>
        <end position="382"/>
    </location>
</feature>
<dbReference type="Gene3D" id="1.25.40.20">
    <property type="entry name" value="Ankyrin repeat-containing domain"/>
    <property type="match status" value="2"/>
</dbReference>
<proteinExistence type="predicted"/>
<evidence type="ECO:0000256" key="6">
    <source>
        <dbReference type="ARBA" id="ARBA00023303"/>
    </source>
</evidence>
<keyword evidence="6" id="KW-0407">Ion channel</keyword>
<keyword evidence="11" id="KW-1185">Reference proteome</keyword>
<dbReference type="PANTHER" id="PTHR47143:SF4">
    <property type="entry name" value="TRANSIENT RECEPTOR POTENTIAL CATION CHANNEL PROTEIN PAINLESS"/>
    <property type="match status" value="1"/>
</dbReference>
<dbReference type="SUPFAM" id="SSF48403">
    <property type="entry name" value="Ankyrin repeat"/>
    <property type="match status" value="2"/>
</dbReference>
<dbReference type="OrthoDB" id="426293at2759"/>
<dbReference type="InterPro" id="IPR002110">
    <property type="entry name" value="Ankyrin_rpt"/>
</dbReference>
<dbReference type="KEGG" id="dvi:6623764"/>
<reference evidence="10 11" key="1">
    <citation type="journal article" date="2007" name="Nature">
        <title>Evolution of genes and genomes on the Drosophila phylogeny.</title>
        <authorList>
            <consortium name="Drosophila 12 Genomes Consortium"/>
            <person name="Clark A.G."/>
            <person name="Eisen M.B."/>
            <person name="Smith D.R."/>
            <person name="Bergman C.M."/>
            <person name="Oliver B."/>
            <person name="Markow T.A."/>
            <person name="Kaufman T.C."/>
            <person name="Kellis M."/>
            <person name="Gelbart W."/>
            <person name="Iyer V.N."/>
            <person name="Pollard D.A."/>
            <person name="Sackton T.B."/>
            <person name="Larracuente A.M."/>
            <person name="Singh N.D."/>
            <person name="Abad J.P."/>
            <person name="Abt D.N."/>
            <person name="Adryan B."/>
            <person name="Aguade M."/>
            <person name="Akashi H."/>
            <person name="Anderson W.W."/>
            <person name="Aquadro C.F."/>
            <person name="Ardell D.H."/>
            <person name="Arguello R."/>
            <person name="Artieri C.G."/>
            <person name="Barbash D.A."/>
            <person name="Barker D."/>
            <person name="Barsanti P."/>
            <person name="Batterham P."/>
            <person name="Batzoglou S."/>
            <person name="Begun D."/>
            <person name="Bhutkar A."/>
            <person name="Blanco E."/>
            <person name="Bosak S.A."/>
            <person name="Bradley R.K."/>
            <person name="Brand A.D."/>
            <person name="Brent M.R."/>
            <person name="Brooks A.N."/>
            <person name="Brown R.H."/>
            <person name="Butlin R.K."/>
            <person name="Caggese C."/>
            <person name="Calvi B.R."/>
            <person name="Bernardo de Carvalho A."/>
            <person name="Caspi A."/>
            <person name="Castrezana S."/>
            <person name="Celniker S.E."/>
            <person name="Chang J.L."/>
            <person name="Chapple C."/>
            <person name="Chatterji S."/>
            <person name="Chinwalla A."/>
            <person name="Civetta A."/>
            <person name="Clifton S.W."/>
            <person name="Comeron J.M."/>
            <person name="Costello J.C."/>
            <person name="Coyne J.A."/>
            <person name="Daub J."/>
            <person name="David R.G."/>
            <person name="Delcher A.L."/>
            <person name="Delehaunty K."/>
            <person name="Do C.B."/>
            <person name="Ebling H."/>
            <person name="Edwards K."/>
            <person name="Eickbush T."/>
            <person name="Evans J.D."/>
            <person name="Filipski A."/>
            <person name="Findeiss S."/>
            <person name="Freyhult E."/>
            <person name="Fulton L."/>
            <person name="Fulton R."/>
            <person name="Garcia A.C."/>
            <person name="Gardiner A."/>
            <person name="Garfield D.A."/>
            <person name="Garvin B.E."/>
            <person name="Gibson G."/>
            <person name="Gilbert D."/>
            <person name="Gnerre S."/>
            <person name="Godfrey J."/>
            <person name="Good R."/>
            <person name="Gotea V."/>
            <person name="Gravely B."/>
            <person name="Greenberg A.J."/>
            <person name="Griffiths-Jones S."/>
            <person name="Gross S."/>
            <person name="Guigo R."/>
            <person name="Gustafson E.A."/>
            <person name="Haerty W."/>
            <person name="Hahn M.W."/>
            <person name="Halligan D.L."/>
            <person name="Halpern A.L."/>
            <person name="Halter G.M."/>
            <person name="Han M.V."/>
            <person name="Heger A."/>
            <person name="Hillier L."/>
            <person name="Hinrichs A.S."/>
            <person name="Holmes I."/>
            <person name="Hoskins R.A."/>
            <person name="Hubisz M.J."/>
            <person name="Hultmark D."/>
            <person name="Huntley M.A."/>
            <person name="Jaffe D.B."/>
            <person name="Jagadeeshan S."/>
            <person name="Jeck W.R."/>
            <person name="Johnson J."/>
            <person name="Jones C.D."/>
            <person name="Jordan W.C."/>
            <person name="Karpen G.H."/>
            <person name="Kataoka E."/>
            <person name="Keightley P.D."/>
            <person name="Kheradpour P."/>
            <person name="Kirkness E.F."/>
            <person name="Koerich L.B."/>
            <person name="Kristiansen K."/>
            <person name="Kudrna D."/>
            <person name="Kulathinal R.J."/>
            <person name="Kumar S."/>
            <person name="Kwok R."/>
            <person name="Lander E."/>
            <person name="Langley C.H."/>
            <person name="Lapoint R."/>
            <person name="Lazzaro B.P."/>
            <person name="Lee S.J."/>
            <person name="Levesque L."/>
            <person name="Li R."/>
            <person name="Lin C.F."/>
            <person name="Lin M.F."/>
            <person name="Lindblad-Toh K."/>
            <person name="Llopart A."/>
            <person name="Long M."/>
            <person name="Low L."/>
            <person name="Lozovsky E."/>
            <person name="Lu J."/>
            <person name="Luo M."/>
            <person name="Machado C.A."/>
            <person name="Makalowski W."/>
            <person name="Marzo M."/>
            <person name="Matsuda M."/>
            <person name="Matzkin L."/>
            <person name="McAllister B."/>
            <person name="McBride C.S."/>
            <person name="McKernan B."/>
            <person name="McKernan K."/>
            <person name="Mendez-Lago M."/>
            <person name="Minx P."/>
            <person name="Mollenhauer M.U."/>
            <person name="Montooth K."/>
            <person name="Mount S.M."/>
            <person name="Mu X."/>
            <person name="Myers E."/>
            <person name="Negre B."/>
            <person name="Newfeld S."/>
            <person name="Nielsen R."/>
            <person name="Noor M.A."/>
            <person name="O'Grady P."/>
            <person name="Pachter L."/>
            <person name="Papaceit M."/>
            <person name="Parisi M.J."/>
            <person name="Parisi M."/>
            <person name="Parts L."/>
            <person name="Pedersen J.S."/>
            <person name="Pesole G."/>
            <person name="Phillippy A.M."/>
            <person name="Ponting C.P."/>
            <person name="Pop M."/>
            <person name="Porcelli D."/>
            <person name="Powell J.R."/>
            <person name="Prohaska S."/>
            <person name="Pruitt K."/>
            <person name="Puig M."/>
            <person name="Quesneville H."/>
            <person name="Ram K.R."/>
            <person name="Rand D."/>
            <person name="Rasmussen M.D."/>
            <person name="Reed L.K."/>
            <person name="Reenan R."/>
            <person name="Reily A."/>
            <person name="Remington K.A."/>
            <person name="Rieger T.T."/>
            <person name="Ritchie M.G."/>
            <person name="Robin C."/>
            <person name="Rogers Y.H."/>
            <person name="Rohde C."/>
            <person name="Rozas J."/>
            <person name="Rubenfield M.J."/>
            <person name="Ruiz A."/>
            <person name="Russo S."/>
            <person name="Salzberg S.L."/>
            <person name="Sanchez-Gracia A."/>
            <person name="Saranga D.J."/>
            <person name="Sato H."/>
            <person name="Schaeffer S.W."/>
            <person name="Schatz M.C."/>
            <person name="Schlenke T."/>
            <person name="Schwartz R."/>
            <person name="Segarra C."/>
            <person name="Singh R.S."/>
            <person name="Sirot L."/>
            <person name="Sirota M."/>
            <person name="Sisneros N.B."/>
            <person name="Smith C.D."/>
            <person name="Smith T.F."/>
            <person name="Spieth J."/>
            <person name="Stage D.E."/>
            <person name="Stark A."/>
            <person name="Stephan W."/>
            <person name="Strausberg R.L."/>
            <person name="Strempel S."/>
            <person name="Sturgill D."/>
            <person name="Sutton G."/>
            <person name="Sutton G.G."/>
            <person name="Tao W."/>
            <person name="Teichmann S."/>
            <person name="Tobari Y.N."/>
            <person name="Tomimura Y."/>
            <person name="Tsolas J.M."/>
            <person name="Valente V.L."/>
            <person name="Venter E."/>
            <person name="Venter J.C."/>
            <person name="Vicario S."/>
            <person name="Vieira F.G."/>
            <person name="Vilella A.J."/>
            <person name="Villasante A."/>
            <person name="Walenz B."/>
            <person name="Wang J."/>
            <person name="Wasserman M."/>
            <person name="Watts T."/>
            <person name="Wilson D."/>
            <person name="Wilson R.K."/>
            <person name="Wing R.A."/>
            <person name="Wolfner M.F."/>
            <person name="Wong A."/>
            <person name="Wong G.K."/>
            <person name="Wu C.I."/>
            <person name="Wu G."/>
            <person name="Yamamoto D."/>
            <person name="Yang H.P."/>
            <person name="Yang S.P."/>
            <person name="Yorke J.A."/>
            <person name="Yoshida K."/>
            <person name="Zdobnov E."/>
            <person name="Zhang P."/>
            <person name="Zhang Y."/>
            <person name="Zimin A.V."/>
            <person name="Baldwin J."/>
            <person name="Abdouelleil A."/>
            <person name="Abdulkadir J."/>
            <person name="Abebe A."/>
            <person name="Abera B."/>
            <person name="Abreu J."/>
            <person name="Acer S.C."/>
            <person name="Aftuck L."/>
            <person name="Alexander A."/>
            <person name="An P."/>
            <person name="Anderson E."/>
            <person name="Anderson S."/>
            <person name="Arachi H."/>
            <person name="Azer M."/>
            <person name="Bachantsang P."/>
            <person name="Barry A."/>
            <person name="Bayul T."/>
            <person name="Berlin A."/>
            <person name="Bessette D."/>
            <person name="Bloom T."/>
            <person name="Blye J."/>
            <person name="Boguslavskiy L."/>
            <person name="Bonnet C."/>
            <person name="Boukhgalter B."/>
            <person name="Bourzgui I."/>
            <person name="Brown A."/>
            <person name="Cahill P."/>
            <person name="Channer S."/>
            <person name="Cheshatsang Y."/>
            <person name="Chuda L."/>
            <person name="Citroen M."/>
            <person name="Collymore A."/>
            <person name="Cooke P."/>
            <person name="Costello M."/>
            <person name="D'Aco K."/>
            <person name="Daza R."/>
            <person name="De Haan G."/>
            <person name="DeGray S."/>
            <person name="DeMaso C."/>
            <person name="Dhargay N."/>
            <person name="Dooley K."/>
            <person name="Dooley E."/>
            <person name="Doricent M."/>
            <person name="Dorje P."/>
            <person name="Dorjee K."/>
            <person name="Dupes A."/>
            <person name="Elong R."/>
            <person name="Falk J."/>
            <person name="Farina A."/>
            <person name="Faro S."/>
            <person name="Ferguson D."/>
            <person name="Fisher S."/>
            <person name="Foley C.D."/>
            <person name="Franke A."/>
            <person name="Friedrich D."/>
            <person name="Gadbois L."/>
            <person name="Gearin G."/>
            <person name="Gearin C.R."/>
            <person name="Giannoukos G."/>
            <person name="Goode T."/>
            <person name="Graham J."/>
            <person name="Grandbois E."/>
            <person name="Grewal S."/>
            <person name="Gyaltsen K."/>
            <person name="Hafez N."/>
            <person name="Hagos B."/>
            <person name="Hall J."/>
            <person name="Henson C."/>
            <person name="Hollinger A."/>
            <person name="Honan T."/>
            <person name="Huard M.D."/>
            <person name="Hughes L."/>
            <person name="Hurhula B."/>
            <person name="Husby M.E."/>
            <person name="Kamat A."/>
            <person name="Kanga B."/>
            <person name="Kashin S."/>
            <person name="Khazanovich D."/>
            <person name="Kisner P."/>
            <person name="Lance K."/>
            <person name="Lara M."/>
            <person name="Lee W."/>
            <person name="Lennon N."/>
            <person name="Letendre F."/>
            <person name="LeVine R."/>
            <person name="Lipovsky A."/>
            <person name="Liu X."/>
            <person name="Liu J."/>
            <person name="Liu S."/>
            <person name="Lokyitsang T."/>
            <person name="Lokyitsang Y."/>
            <person name="Lubonja R."/>
            <person name="Lui A."/>
            <person name="MacDonald P."/>
            <person name="Magnisalis V."/>
            <person name="Maru K."/>
            <person name="Matthews C."/>
            <person name="McCusker W."/>
            <person name="McDonough S."/>
            <person name="Mehta T."/>
            <person name="Meldrim J."/>
            <person name="Meneus L."/>
            <person name="Mihai O."/>
            <person name="Mihalev A."/>
            <person name="Mihova T."/>
            <person name="Mittelman R."/>
            <person name="Mlenga V."/>
            <person name="Montmayeur A."/>
            <person name="Mulrain L."/>
            <person name="Navidi A."/>
            <person name="Naylor J."/>
            <person name="Negash T."/>
            <person name="Nguyen T."/>
            <person name="Nguyen N."/>
            <person name="Nicol R."/>
            <person name="Norbu C."/>
            <person name="Norbu N."/>
            <person name="Novod N."/>
            <person name="O'Neill B."/>
            <person name="Osman S."/>
            <person name="Markiewicz E."/>
            <person name="Oyono O.L."/>
            <person name="Patti C."/>
            <person name="Phunkhang P."/>
            <person name="Pierre F."/>
            <person name="Priest M."/>
            <person name="Raghuraman S."/>
            <person name="Rege F."/>
            <person name="Reyes R."/>
            <person name="Rise C."/>
            <person name="Rogov P."/>
            <person name="Ross K."/>
            <person name="Ryan E."/>
            <person name="Settipalli S."/>
            <person name="Shea T."/>
            <person name="Sherpa N."/>
            <person name="Shi L."/>
            <person name="Shih D."/>
            <person name="Sparrow T."/>
            <person name="Spaulding J."/>
            <person name="Stalker J."/>
            <person name="Stange-Thomann N."/>
            <person name="Stavropoulos S."/>
            <person name="Stone C."/>
            <person name="Strader C."/>
            <person name="Tesfaye S."/>
            <person name="Thomson T."/>
            <person name="Thoulutsang Y."/>
            <person name="Thoulutsang D."/>
            <person name="Topham K."/>
            <person name="Topping I."/>
            <person name="Tsamla T."/>
            <person name="Vassiliev H."/>
            <person name="Vo A."/>
            <person name="Wangchuk T."/>
            <person name="Wangdi T."/>
            <person name="Weiand M."/>
            <person name="Wilkinson J."/>
            <person name="Wilson A."/>
            <person name="Yadav S."/>
            <person name="Young G."/>
            <person name="Yu Q."/>
            <person name="Zembek L."/>
            <person name="Zhong D."/>
            <person name="Zimmer A."/>
            <person name="Zwirko Z."/>
            <person name="Jaffe D.B."/>
            <person name="Alvarez P."/>
            <person name="Brockman W."/>
            <person name="Butler J."/>
            <person name="Chin C."/>
            <person name="Gnerre S."/>
            <person name="Grabherr M."/>
            <person name="Kleber M."/>
            <person name="Mauceli E."/>
            <person name="MacCallum I."/>
        </authorList>
    </citation>
    <scope>NUCLEOTIDE SEQUENCE [LARGE SCALE GENOMIC DNA]</scope>
    <source>
        <strain evidence="11">Tucson 15010-1051.87</strain>
    </source>
</reference>
<keyword evidence="5" id="KW-0406">Ion transport</keyword>
<dbReference type="PhylomeDB" id="B4LCR8"/>
<evidence type="ECO:0000256" key="9">
    <source>
        <dbReference type="SAM" id="Phobius"/>
    </source>
</evidence>
<dbReference type="PANTHER" id="PTHR47143">
    <property type="entry name" value="TRANSIENT RECEPTOR POTENTIAL CATION CHANNEL PROTEIN PAINLESS"/>
    <property type="match status" value="1"/>
</dbReference>
<dbReference type="STRING" id="7244.B4LCR8"/>
<evidence type="ECO:0000256" key="5">
    <source>
        <dbReference type="ARBA" id="ARBA00023065"/>
    </source>
</evidence>
<gene>
    <name evidence="10" type="primary">Dvir\GJ14071</name>
    <name evidence="10" type="ORF">Dvir_GJ14071</name>
</gene>
<keyword evidence="3" id="KW-0677">Repeat</keyword>
<dbReference type="GO" id="GO:1902495">
    <property type="term" value="C:transmembrane transporter complex"/>
    <property type="evidence" value="ECO:0007669"/>
    <property type="project" value="TreeGrafter"/>
</dbReference>
<feature type="transmembrane region" description="Helical" evidence="9">
    <location>
        <begin position="474"/>
        <end position="496"/>
    </location>
</feature>
<evidence type="ECO:0000256" key="4">
    <source>
        <dbReference type="ARBA" id="ARBA00023043"/>
    </source>
</evidence>
<dbReference type="PROSITE" id="PS50297">
    <property type="entry name" value="ANK_REP_REGION"/>
    <property type="match status" value="1"/>
</dbReference>
<dbReference type="EMBL" id="CH940647">
    <property type="protein sequence ID" value="EDW70960.1"/>
    <property type="molecule type" value="Genomic_DNA"/>
</dbReference>
<dbReference type="eggNOG" id="KOG0510">
    <property type="taxonomic scope" value="Eukaryota"/>
</dbReference>
<evidence type="ECO:0000256" key="8">
    <source>
        <dbReference type="SAM" id="Coils"/>
    </source>
</evidence>
<keyword evidence="1" id="KW-0813">Transport</keyword>
<evidence type="ECO:0000256" key="1">
    <source>
        <dbReference type="ARBA" id="ARBA00022448"/>
    </source>
</evidence>
<keyword evidence="2" id="KW-0716">Sensory transduction</keyword>
<dbReference type="InParanoid" id="B4LCR8"/>
<dbReference type="AlphaFoldDB" id="B4LCR8"/>
<evidence type="ECO:0000256" key="2">
    <source>
        <dbReference type="ARBA" id="ARBA00022606"/>
    </source>
</evidence>
<dbReference type="SMART" id="SM00248">
    <property type="entry name" value="ANK"/>
    <property type="match status" value="7"/>
</dbReference>
<keyword evidence="8" id="KW-0175">Coiled coil</keyword>
<evidence type="ECO:0000256" key="3">
    <source>
        <dbReference type="ARBA" id="ARBA00022737"/>
    </source>
</evidence>
<keyword evidence="9" id="KW-0812">Transmembrane</keyword>
<dbReference type="GO" id="GO:0034220">
    <property type="term" value="P:monoatomic ion transmembrane transport"/>
    <property type="evidence" value="ECO:0007669"/>
    <property type="project" value="UniProtKB-KW"/>
</dbReference>
<dbReference type="Pfam" id="PF12796">
    <property type="entry name" value="Ank_2"/>
    <property type="match status" value="1"/>
</dbReference>
<dbReference type="SMR" id="B4LCR8"/>